<dbReference type="PANTHER" id="PTHR43421">
    <property type="entry name" value="METALLOPROTEASE PMBA"/>
    <property type="match status" value="1"/>
</dbReference>
<protein>
    <submittedName>
        <fullName evidence="5">Modulator protein</fullName>
    </submittedName>
</protein>
<dbReference type="EMBL" id="CP015285">
    <property type="protein sequence ID" value="ANC92070.1"/>
    <property type="molecule type" value="Genomic_DNA"/>
</dbReference>
<organism evidence="5 6">
    <name type="scientific">Azospirillum humicireducens</name>
    <dbReference type="NCBI Taxonomy" id="1226968"/>
    <lineage>
        <taxon>Bacteria</taxon>
        <taxon>Pseudomonadati</taxon>
        <taxon>Pseudomonadota</taxon>
        <taxon>Alphaproteobacteria</taxon>
        <taxon>Rhodospirillales</taxon>
        <taxon>Azospirillaceae</taxon>
        <taxon>Azospirillum</taxon>
    </lineage>
</organism>
<dbReference type="InterPro" id="IPR047657">
    <property type="entry name" value="PmbA"/>
</dbReference>
<sequence length="456" mass="48628">MTVSPNDQHRTDPSGVLNLLDDLIAKARAAGADAADAVLFDSASVSLAQRLGKTEKLERSESGDLGLRVFVGKRQAIVSSTDRSAKALGELVERAIAMARVVPEDGFAGIADPEQLSRSWPDLDICDTEEPSSETLIERARIAEEAAMAVEGVTNSEGADASWSRSTIAIAASNGFAGSYGVSRQSLSASVIVGTGTGMERDYDYDSKVYGADLRDAAEIGREAGERAVRRLNPRRVKSCKVPVFFDPRVSRGLLGHLTGAISGPSIARGTSFLKDKMGQRIFAPSITIIDDPHVKRGLRSRPFDAEGVEVTRRTLIEDGVLTTWLLDLRSARQLGLQTTGHAARGTSGPPGPAPANVYMAAGKRSRADMLAEIKDGFYVTDLMGMGVNGVTGDYSRGAGGFWIENGQLAYPVNEITIAGNLKDMFLNMEAADDLELRFGMDAPTVRIDGMTIAGM</sequence>
<dbReference type="Gene3D" id="3.30.2290.10">
    <property type="entry name" value="PmbA/TldD superfamily"/>
    <property type="match status" value="1"/>
</dbReference>
<dbReference type="InterPro" id="IPR002510">
    <property type="entry name" value="Metalloprtase-TldD/E_N"/>
</dbReference>
<evidence type="ECO:0000313" key="5">
    <source>
        <dbReference type="EMBL" id="ANC92070.1"/>
    </source>
</evidence>
<dbReference type="Pfam" id="PF19289">
    <property type="entry name" value="PmbA_TldD_3rd"/>
    <property type="match status" value="1"/>
</dbReference>
<dbReference type="KEGG" id="ahu:A6A40_09220"/>
<dbReference type="InterPro" id="IPR045569">
    <property type="entry name" value="Metalloprtase-TldD/E_C"/>
</dbReference>
<proteinExistence type="inferred from homology"/>
<dbReference type="RefSeq" id="WP_063635138.1">
    <property type="nucleotide sequence ID" value="NZ_CP015285.1"/>
</dbReference>
<dbReference type="PANTHER" id="PTHR43421:SF1">
    <property type="entry name" value="METALLOPROTEASE PMBA"/>
    <property type="match status" value="1"/>
</dbReference>
<dbReference type="Pfam" id="PF01523">
    <property type="entry name" value="PmbA_TldD_1st"/>
    <property type="match status" value="1"/>
</dbReference>
<evidence type="ECO:0000259" key="4">
    <source>
        <dbReference type="Pfam" id="PF19290"/>
    </source>
</evidence>
<dbReference type="InterPro" id="IPR035068">
    <property type="entry name" value="TldD/PmbA_N"/>
</dbReference>
<evidence type="ECO:0000256" key="1">
    <source>
        <dbReference type="ARBA" id="ARBA00005836"/>
    </source>
</evidence>
<dbReference type="Proteomes" id="UP000077405">
    <property type="component" value="Chromosome"/>
</dbReference>
<feature type="domain" description="Metalloprotease TldD/E central" evidence="4">
    <location>
        <begin position="129"/>
        <end position="232"/>
    </location>
</feature>
<reference evidence="5 6" key="1">
    <citation type="journal article" date="2013" name="Int. J. Syst. Evol. Microbiol.">
        <title>Azospirillum humicireducens sp. nov., a nitrogen-fixing bacterium isolated from a microbial fuel cell.</title>
        <authorList>
            <person name="Zhou S."/>
            <person name="Han L."/>
            <person name="Wang Y."/>
            <person name="Yang G."/>
            <person name="Zhuang L."/>
            <person name="Hu P."/>
        </authorList>
    </citation>
    <scope>NUCLEOTIDE SEQUENCE [LARGE SCALE GENOMIC DNA]</scope>
    <source>
        <strain evidence="5 6">SgZ-5</strain>
    </source>
</reference>
<dbReference type="GO" id="GO:0005829">
    <property type="term" value="C:cytosol"/>
    <property type="evidence" value="ECO:0007669"/>
    <property type="project" value="TreeGrafter"/>
</dbReference>
<dbReference type="GO" id="GO:0006508">
    <property type="term" value="P:proteolysis"/>
    <property type="evidence" value="ECO:0007669"/>
    <property type="project" value="InterPro"/>
</dbReference>
<dbReference type="SUPFAM" id="SSF111283">
    <property type="entry name" value="Putative modulator of DNA gyrase, PmbA/TldD"/>
    <property type="match status" value="1"/>
</dbReference>
<dbReference type="STRING" id="1226968.A6A40_09220"/>
<evidence type="ECO:0000313" key="6">
    <source>
        <dbReference type="Proteomes" id="UP000077405"/>
    </source>
</evidence>
<dbReference type="InterPro" id="IPR045570">
    <property type="entry name" value="Metalloprtase-TldD/E_cen_dom"/>
</dbReference>
<evidence type="ECO:0000259" key="3">
    <source>
        <dbReference type="Pfam" id="PF19289"/>
    </source>
</evidence>
<dbReference type="InterPro" id="IPR036059">
    <property type="entry name" value="TldD/PmbA_sf"/>
</dbReference>
<feature type="domain" description="Metalloprotease TldD/E C-terminal" evidence="3">
    <location>
        <begin position="240"/>
        <end position="455"/>
    </location>
</feature>
<name>A0A160JGJ9_9PROT</name>
<keyword evidence="6" id="KW-1185">Reference proteome</keyword>
<accession>A0A160JGJ9</accession>
<dbReference type="OrthoDB" id="9803618at2"/>
<dbReference type="Pfam" id="PF19290">
    <property type="entry name" value="PmbA_TldD_2nd"/>
    <property type="match status" value="1"/>
</dbReference>
<gene>
    <name evidence="5" type="ORF">A6A40_09220</name>
</gene>
<evidence type="ECO:0000259" key="2">
    <source>
        <dbReference type="Pfam" id="PF01523"/>
    </source>
</evidence>
<dbReference type="GO" id="GO:0008237">
    <property type="term" value="F:metallopeptidase activity"/>
    <property type="evidence" value="ECO:0007669"/>
    <property type="project" value="InterPro"/>
</dbReference>
<dbReference type="AlphaFoldDB" id="A0A160JGJ9"/>
<feature type="domain" description="Metalloprotease TldD/E N-terminal" evidence="2">
    <location>
        <begin position="35"/>
        <end position="99"/>
    </location>
</feature>
<comment type="similarity">
    <text evidence="1">Belongs to the peptidase U62 family.</text>
</comment>